<dbReference type="Proteomes" id="UP001595583">
    <property type="component" value="Unassembled WGS sequence"/>
</dbReference>
<dbReference type="Pfam" id="PF04909">
    <property type="entry name" value="Amidohydro_2"/>
    <property type="match status" value="1"/>
</dbReference>
<comment type="caution">
    <text evidence="3">The sequence shown here is derived from an EMBL/GenBank/DDBJ whole genome shotgun (WGS) entry which is preliminary data.</text>
</comment>
<name>A0ABV7K503_9HYPH</name>
<evidence type="ECO:0000259" key="2">
    <source>
        <dbReference type="Pfam" id="PF04909"/>
    </source>
</evidence>
<dbReference type="Gene3D" id="3.20.20.140">
    <property type="entry name" value="Metal-dependent hydrolases"/>
    <property type="match status" value="1"/>
</dbReference>
<evidence type="ECO:0000313" key="4">
    <source>
        <dbReference type="Proteomes" id="UP001595583"/>
    </source>
</evidence>
<dbReference type="RefSeq" id="WP_378218858.1">
    <property type="nucleotide sequence ID" value="NZ_JBHRTK010000004.1"/>
</dbReference>
<dbReference type="PANTHER" id="PTHR21240:SF19">
    <property type="entry name" value="CATALYTIC_ HYDROLASE"/>
    <property type="match status" value="1"/>
</dbReference>
<reference evidence="4" key="1">
    <citation type="journal article" date="2019" name="Int. J. Syst. Evol. Microbiol.">
        <title>The Global Catalogue of Microorganisms (GCM) 10K type strain sequencing project: providing services to taxonomists for standard genome sequencing and annotation.</title>
        <authorList>
            <consortium name="The Broad Institute Genomics Platform"/>
            <consortium name="The Broad Institute Genome Sequencing Center for Infectious Disease"/>
            <person name="Wu L."/>
            <person name="Ma J."/>
        </authorList>
    </citation>
    <scope>NUCLEOTIDE SEQUENCE [LARGE SCALE GENOMIC DNA]</scope>
    <source>
        <strain evidence="4">KCTC 52165</strain>
    </source>
</reference>
<dbReference type="InterPro" id="IPR006680">
    <property type="entry name" value="Amidohydro-rel"/>
</dbReference>
<sequence>MTLYDLHSHWSTKRGYALRSEAELAQQRKVWNSDPRYETEQEMADHFRKNDVRVILDFGFDKWLPLDAAAELHDYGIETQKQHSDVIIGNWVQIDPRTGVDGVRELRRCKDMATGFLGLGVSGSGAGPASDPIWDPYYKFCVEARIPVLIMVGMTGLGAGLPGGNGILVENCHPRYLDQVAARYPDLHIVAARPGWPWQAETIAVLLHKTNIWYELHGWSPKHFTPDLKYDINRRLKSRVMFGADYPLFQYERLLNDWKAEGYSDDILERVFTGNPEAFLKSLEA</sequence>
<keyword evidence="1" id="KW-0456">Lyase</keyword>
<dbReference type="SUPFAM" id="SSF51556">
    <property type="entry name" value="Metallo-dependent hydrolases"/>
    <property type="match status" value="1"/>
</dbReference>
<protein>
    <submittedName>
        <fullName evidence="3">Amidohydrolase family protein</fullName>
    </submittedName>
</protein>
<dbReference type="InterPro" id="IPR032465">
    <property type="entry name" value="ACMSD"/>
</dbReference>
<keyword evidence="4" id="KW-1185">Reference proteome</keyword>
<proteinExistence type="predicted"/>
<evidence type="ECO:0000256" key="1">
    <source>
        <dbReference type="ARBA" id="ARBA00023239"/>
    </source>
</evidence>
<dbReference type="InterPro" id="IPR032466">
    <property type="entry name" value="Metal_Hydrolase"/>
</dbReference>
<organism evidence="3 4">
    <name type="scientific">Aquamicrobium soli</name>
    <dbReference type="NCBI Taxonomy" id="1811518"/>
    <lineage>
        <taxon>Bacteria</taxon>
        <taxon>Pseudomonadati</taxon>
        <taxon>Pseudomonadota</taxon>
        <taxon>Alphaproteobacteria</taxon>
        <taxon>Hyphomicrobiales</taxon>
        <taxon>Phyllobacteriaceae</taxon>
        <taxon>Aquamicrobium</taxon>
    </lineage>
</organism>
<dbReference type="PANTHER" id="PTHR21240">
    <property type="entry name" value="2-AMINO-3-CARBOXYLMUCONATE-6-SEMIALDEHYDE DECARBOXYLASE"/>
    <property type="match status" value="1"/>
</dbReference>
<dbReference type="EMBL" id="JBHRTK010000004">
    <property type="protein sequence ID" value="MFC3205413.1"/>
    <property type="molecule type" value="Genomic_DNA"/>
</dbReference>
<gene>
    <name evidence="3" type="ORF">ACFOHJ_04250</name>
</gene>
<evidence type="ECO:0000313" key="3">
    <source>
        <dbReference type="EMBL" id="MFC3205413.1"/>
    </source>
</evidence>
<accession>A0ABV7K503</accession>
<feature type="domain" description="Amidohydrolase-related" evidence="2">
    <location>
        <begin position="55"/>
        <end position="280"/>
    </location>
</feature>